<dbReference type="InterPro" id="IPR022622">
    <property type="entry name" value="DUF3492"/>
</dbReference>
<keyword evidence="4" id="KW-1185">Reference proteome</keyword>
<reference evidence="3 4" key="1">
    <citation type="submission" date="2020-04" db="EMBL/GenBank/DDBJ databases">
        <authorList>
            <consortium name="Desulfovibrio sp. FSS-1 genome sequencing consortium"/>
            <person name="Shimoshige H."/>
            <person name="Kobayashi H."/>
            <person name="Maekawa T."/>
        </authorList>
    </citation>
    <scope>NUCLEOTIDE SEQUENCE [LARGE SCALE GENOMIC DNA]</scope>
    <source>
        <strain evidence="3 4">SIID29052-01</strain>
    </source>
</reference>
<evidence type="ECO:0000313" key="3">
    <source>
        <dbReference type="EMBL" id="GFK95123.1"/>
    </source>
</evidence>
<evidence type="ECO:0000313" key="4">
    <source>
        <dbReference type="Proteomes" id="UP000494245"/>
    </source>
</evidence>
<accession>A0A6V8LRL9</accession>
<sequence>MSVPPADVCLLLEGTYPYVAGGVSGWVHNLIKALPDFTFSAVCILPDSTKEWPLKYDPPENFIGHDVIYLHDRTSIKRSYLMPRIRGEMDARLRAFHQSVHDRHPEQVRDLFLRLMRSTAQGRNPSVHEYIHGRAAWKLVVERYQEFAPEASFLDYFWTYRFTHLPLFKLLEYRLPEAKAYHTVCTGYAGFLGMMARLTRRRPLLLTEHGIYVKERKIEIAQAEWIYADAKRRMRLERDLGIFHKFWIRIFESLGRLTYDCCARIISLYEGNRQLEIEEGADPARTEVIPNGINLEHFQNLKPEGYPDPAQKRFKVGFVGRVVPIKDVHTFVRACKIVSMRLPGQVEFLVLGPRTEDEEYYKECLELVHMLGLEQELKFLGRVNVREYYKELDLVVLTSISEAQPLVLMEANCAGIPVVASDVGSCRELLEGRVAEDRALGHSGMVTKVANPAETAEAMVACLTDFQRRSRMIEAGRARIDRFYREDDLNERYRAIYREAADCPELTEDPWQA</sequence>
<gene>
    <name evidence="3" type="primary">mshA_3</name>
    <name evidence="3" type="ORF">NNJEOMEG_02981</name>
</gene>
<dbReference type="PANTHER" id="PTHR12526:SF608">
    <property type="entry name" value="PELF"/>
    <property type="match status" value="1"/>
</dbReference>
<dbReference type="EMBL" id="BLTE01000014">
    <property type="protein sequence ID" value="GFK95123.1"/>
    <property type="molecule type" value="Genomic_DNA"/>
</dbReference>
<dbReference type="RefSeq" id="WP_173085858.1">
    <property type="nucleotide sequence ID" value="NZ_BLTE01000014.1"/>
</dbReference>
<dbReference type="GO" id="GO:0102710">
    <property type="term" value="F:D-inositol-3-phosphate glycosyltransferase activity"/>
    <property type="evidence" value="ECO:0007669"/>
    <property type="project" value="UniProtKB-EC"/>
</dbReference>
<comment type="caution">
    <text evidence="3">The sequence shown here is derived from an EMBL/GenBank/DDBJ whole genome shotgun (WGS) entry which is preliminary data.</text>
</comment>
<organism evidence="3 4">
    <name type="scientific">Fundidesulfovibrio magnetotacticus</name>
    <dbReference type="NCBI Taxonomy" id="2730080"/>
    <lineage>
        <taxon>Bacteria</taxon>
        <taxon>Pseudomonadati</taxon>
        <taxon>Thermodesulfobacteriota</taxon>
        <taxon>Desulfovibrionia</taxon>
        <taxon>Desulfovibrionales</taxon>
        <taxon>Desulfovibrionaceae</taxon>
        <taxon>Fundidesulfovibrio</taxon>
    </lineage>
</organism>
<evidence type="ECO:0000259" key="2">
    <source>
        <dbReference type="Pfam" id="PF11997"/>
    </source>
</evidence>
<name>A0A6V8LRL9_9BACT</name>
<proteinExistence type="predicted"/>
<dbReference type="Pfam" id="PF11997">
    <property type="entry name" value="DUF3492"/>
    <property type="match status" value="1"/>
</dbReference>
<feature type="domain" description="Glycosyl transferase family 1" evidence="1">
    <location>
        <begin position="311"/>
        <end position="478"/>
    </location>
</feature>
<evidence type="ECO:0000259" key="1">
    <source>
        <dbReference type="Pfam" id="PF00534"/>
    </source>
</evidence>
<reference evidence="3 4" key="2">
    <citation type="submission" date="2020-05" db="EMBL/GenBank/DDBJ databases">
        <title>Draft genome sequence of Desulfovibrio sp. strainFSS-1.</title>
        <authorList>
            <person name="Shimoshige H."/>
            <person name="Kobayashi H."/>
            <person name="Maekawa T."/>
        </authorList>
    </citation>
    <scope>NUCLEOTIDE SEQUENCE [LARGE SCALE GENOMIC DNA]</scope>
    <source>
        <strain evidence="3 4">SIID29052-01</strain>
    </source>
</reference>
<dbReference type="PANTHER" id="PTHR12526">
    <property type="entry name" value="GLYCOSYLTRANSFERASE"/>
    <property type="match status" value="1"/>
</dbReference>
<dbReference type="Pfam" id="PF00534">
    <property type="entry name" value="Glycos_transf_1"/>
    <property type="match status" value="1"/>
</dbReference>
<dbReference type="SUPFAM" id="SSF53756">
    <property type="entry name" value="UDP-Glycosyltransferase/glycogen phosphorylase"/>
    <property type="match status" value="1"/>
</dbReference>
<dbReference type="InterPro" id="IPR047691">
    <property type="entry name" value="PelF-like"/>
</dbReference>
<protein>
    <submittedName>
        <fullName evidence="3">D-inositol 3-phosphate glycosyltransferase</fullName>
        <ecNumber evidence="3">2.4.1.250</ecNumber>
    </submittedName>
</protein>
<keyword evidence="3" id="KW-0808">Transferase</keyword>
<dbReference type="InterPro" id="IPR001296">
    <property type="entry name" value="Glyco_trans_1"/>
</dbReference>
<dbReference type="NCBIfam" id="NF038011">
    <property type="entry name" value="PelF"/>
    <property type="match status" value="1"/>
</dbReference>
<dbReference type="Gene3D" id="3.40.50.2000">
    <property type="entry name" value="Glycogen Phosphorylase B"/>
    <property type="match status" value="2"/>
</dbReference>
<dbReference type="EC" id="2.4.1.250" evidence="3"/>
<keyword evidence="3" id="KW-0328">Glycosyltransferase</keyword>
<dbReference type="Proteomes" id="UP000494245">
    <property type="component" value="Unassembled WGS sequence"/>
</dbReference>
<feature type="domain" description="DUF3492" evidence="2">
    <location>
        <begin position="6"/>
        <end position="283"/>
    </location>
</feature>
<dbReference type="AlphaFoldDB" id="A0A6V8LRL9"/>